<dbReference type="RefSeq" id="WP_152944897.1">
    <property type="nucleotide sequence ID" value="NZ_WHYR01000003.1"/>
</dbReference>
<dbReference type="InterPro" id="IPR029060">
    <property type="entry name" value="PIN-like_dom_sf"/>
</dbReference>
<keyword evidence="2" id="KW-1185">Reference proteome</keyword>
<evidence type="ECO:0008006" key="3">
    <source>
        <dbReference type="Google" id="ProtNLM"/>
    </source>
</evidence>
<protein>
    <recommendedName>
        <fullName evidence="3">PIN domain-containing protein</fullName>
    </recommendedName>
</protein>
<dbReference type="Proteomes" id="UP000441717">
    <property type="component" value="Unassembled WGS sequence"/>
</dbReference>
<comment type="caution">
    <text evidence="1">The sequence shown here is derived from an EMBL/GenBank/DDBJ whole genome shotgun (WGS) entry which is preliminary data.</text>
</comment>
<gene>
    <name evidence="1" type="ORF">GFC01_01565</name>
</gene>
<accession>A0A6N7ILX1</accession>
<reference evidence="1 2" key="1">
    <citation type="submission" date="2019-10" db="EMBL/GenBank/DDBJ databases">
        <title>Comparative genomics of sulfur disproportionating microorganisms.</title>
        <authorList>
            <person name="Ward L.M."/>
            <person name="Bertran E."/>
            <person name="Johnston D."/>
        </authorList>
    </citation>
    <scope>NUCLEOTIDE SEQUENCE [LARGE SCALE GENOMIC DNA]</scope>
    <source>
        <strain evidence="1 2">DSM 14055</strain>
    </source>
</reference>
<dbReference type="CDD" id="cd09854">
    <property type="entry name" value="PIN_VapC-like"/>
    <property type="match status" value="1"/>
</dbReference>
<dbReference type="OrthoDB" id="1725972at2"/>
<name>A0A6N7ILX1_9FIRM</name>
<evidence type="ECO:0000313" key="2">
    <source>
        <dbReference type="Proteomes" id="UP000441717"/>
    </source>
</evidence>
<dbReference type="AlphaFoldDB" id="A0A6N7ILX1"/>
<dbReference type="EMBL" id="WHYR01000003">
    <property type="protein sequence ID" value="MQL50976.1"/>
    <property type="molecule type" value="Genomic_DNA"/>
</dbReference>
<evidence type="ECO:0000313" key="1">
    <source>
        <dbReference type="EMBL" id="MQL50976.1"/>
    </source>
</evidence>
<dbReference type="Gene3D" id="3.40.50.1010">
    <property type="entry name" value="5'-nuclease"/>
    <property type="match status" value="1"/>
</dbReference>
<dbReference type="SUPFAM" id="SSF88723">
    <property type="entry name" value="PIN domain-like"/>
    <property type="match status" value="1"/>
</dbReference>
<organism evidence="1 2">
    <name type="scientific">Desulfofundulus thermobenzoicus</name>
    <dbReference type="NCBI Taxonomy" id="29376"/>
    <lineage>
        <taxon>Bacteria</taxon>
        <taxon>Bacillati</taxon>
        <taxon>Bacillota</taxon>
        <taxon>Clostridia</taxon>
        <taxon>Eubacteriales</taxon>
        <taxon>Peptococcaceae</taxon>
        <taxon>Desulfofundulus</taxon>
    </lineage>
</organism>
<proteinExistence type="predicted"/>
<sequence>MGAKDLYKLFIDTGAFIALVDEHDPLHQASQAFYTSLSKRTNVITSLMVVSEAYTWLRYHAGYHLATRFLDIIDRSESQSIKSNSPGQRYER</sequence>